<dbReference type="Proteomes" id="UP000637383">
    <property type="component" value="Unassembled WGS sequence"/>
</dbReference>
<protein>
    <submittedName>
        <fullName evidence="1">Uncharacterized protein</fullName>
    </submittedName>
</protein>
<dbReference type="EMBL" id="JACJTU010000028">
    <property type="protein sequence ID" value="MBD2737203.1"/>
    <property type="molecule type" value="Genomic_DNA"/>
</dbReference>
<reference evidence="1 2" key="1">
    <citation type="journal article" date="2020" name="ISME J.">
        <title>Comparative genomics reveals insights into cyanobacterial evolution and habitat adaptation.</title>
        <authorList>
            <person name="Chen M.Y."/>
            <person name="Teng W.K."/>
            <person name="Zhao L."/>
            <person name="Hu C.X."/>
            <person name="Zhou Y.K."/>
            <person name="Han B.P."/>
            <person name="Song L.R."/>
            <person name="Shu W.S."/>
        </authorList>
    </citation>
    <scope>NUCLEOTIDE SEQUENCE [LARGE SCALE GENOMIC DNA]</scope>
    <source>
        <strain evidence="1 2">FACHB-159</strain>
    </source>
</reference>
<gene>
    <name evidence="1" type="ORF">H6H03_25510</name>
</gene>
<name>A0ABR8KCE5_9NOSO</name>
<proteinExistence type="predicted"/>
<evidence type="ECO:0000313" key="1">
    <source>
        <dbReference type="EMBL" id="MBD2737203.1"/>
    </source>
</evidence>
<dbReference type="RefSeq" id="WP_190957794.1">
    <property type="nucleotide sequence ID" value="NZ_JACJTU010000028.1"/>
</dbReference>
<evidence type="ECO:0000313" key="2">
    <source>
        <dbReference type="Proteomes" id="UP000637383"/>
    </source>
</evidence>
<comment type="caution">
    <text evidence="1">The sequence shown here is derived from an EMBL/GenBank/DDBJ whole genome shotgun (WGS) entry which is preliminary data.</text>
</comment>
<keyword evidence="2" id="KW-1185">Reference proteome</keyword>
<sequence length="46" mass="5124">MGHDKVDKGDTVAIFLPHLPTPNELITHELIIHLPDTVISWFSTSS</sequence>
<organism evidence="1 2">
    <name type="scientific">Nostoc paludosum FACHB-159</name>
    <dbReference type="NCBI Taxonomy" id="2692908"/>
    <lineage>
        <taxon>Bacteria</taxon>
        <taxon>Bacillati</taxon>
        <taxon>Cyanobacteriota</taxon>
        <taxon>Cyanophyceae</taxon>
        <taxon>Nostocales</taxon>
        <taxon>Nostocaceae</taxon>
        <taxon>Nostoc</taxon>
    </lineage>
</organism>
<accession>A0ABR8KCE5</accession>